<dbReference type="AlphaFoldDB" id="A0A0F9KKF8"/>
<accession>A0A0F9KKF8</accession>
<proteinExistence type="predicted"/>
<sequence>MFVEGPKSFYDWEQKFKAKPPSHSKKKVVGKKKLNSLGIDKSECRRFIRRWEKENLSKS</sequence>
<comment type="caution">
    <text evidence="1">The sequence shown here is derived from an EMBL/GenBank/DDBJ whole genome shotgun (WGS) entry which is preliminary data.</text>
</comment>
<reference evidence="1" key="1">
    <citation type="journal article" date="2015" name="Nature">
        <title>Complex archaea that bridge the gap between prokaryotes and eukaryotes.</title>
        <authorList>
            <person name="Spang A."/>
            <person name="Saw J.H."/>
            <person name="Jorgensen S.L."/>
            <person name="Zaremba-Niedzwiedzka K."/>
            <person name="Martijn J."/>
            <person name="Lind A.E."/>
            <person name="van Eijk R."/>
            <person name="Schleper C."/>
            <person name="Guy L."/>
            <person name="Ettema T.J."/>
        </authorList>
    </citation>
    <scope>NUCLEOTIDE SEQUENCE</scope>
</reference>
<dbReference type="EMBL" id="LAZR01007865">
    <property type="protein sequence ID" value="KKM82428.1"/>
    <property type="molecule type" value="Genomic_DNA"/>
</dbReference>
<name>A0A0F9KKF8_9ZZZZ</name>
<evidence type="ECO:0000313" key="1">
    <source>
        <dbReference type="EMBL" id="KKM82428.1"/>
    </source>
</evidence>
<protein>
    <submittedName>
        <fullName evidence="1">Uncharacterized protein</fullName>
    </submittedName>
</protein>
<organism evidence="1">
    <name type="scientific">marine sediment metagenome</name>
    <dbReference type="NCBI Taxonomy" id="412755"/>
    <lineage>
        <taxon>unclassified sequences</taxon>
        <taxon>metagenomes</taxon>
        <taxon>ecological metagenomes</taxon>
    </lineage>
</organism>
<gene>
    <name evidence="1" type="ORF">LCGC14_1319730</name>
</gene>